<dbReference type="Pfam" id="PF00842">
    <property type="entry name" value="Ala_racemase_C"/>
    <property type="match status" value="1"/>
</dbReference>
<feature type="binding site" evidence="4">
    <location>
        <position position="131"/>
    </location>
    <ligand>
        <name>substrate</name>
    </ligand>
</feature>
<dbReference type="EC" id="5.1.1.1" evidence="4"/>
<proteinExistence type="inferred from homology"/>
<protein>
    <recommendedName>
        <fullName evidence="4">Alanine racemase</fullName>
        <ecNumber evidence="4">5.1.1.1</ecNumber>
    </recommendedName>
</protein>
<evidence type="ECO:0000259" key="5">
    <source>
        <dbReference type="SMART" id="SM01005"/>
    </source>
</evidence>
<evidence type="ECO:0000256" key="4">
    <source>
        <dbReference type="HAMAP-Rule" id="MF_01201"/>
    </source>
</evidence>
<dbReference type="GO" id="GO:0008784">
    <property type="term" value="F:alanine racemase activity"/>
    <property type="evidence" value="ECO:0007669"/>
    <property type="project" value="UniProtKB-EC"/>
</dbReference>
<dbReference type="NCBIfam" id="TIGR00492">
    <property type="entry name" value="alr"/>
    <property type="match status" value="1"/>
</dbReference>
<feature type="active site" description="Proton acceptor; specific for D-alanine" evidence="4">
    <location>
        <position position="36"/>
    </location>
</feature>
<dbReference type="InterPro" id="IPR029066">
    <property type="entry name" value="PLP-binding_barrel"/>
</dbReference>
<comment type="similarity">
    <text evidence="4">Belongs to the alanine racemase family.</text>
</comment>
<dbReference type="InterPro" id="IPR000821">
    <property type="entry name" value="Ala_racemase"/>
</dbReference>
<dbReference type="RefSeq" id="WP_369666480.1">
    <property type="nucleotide sequence ID" value="NZ_JBDKXB010000006.1"/>
</dbReference>
<dbReference type="Proteomes" id="UP001564408">
    <property type="component" value="Unassembled WGS sequence"/>
</dbReference>
<evidence type="ECO:0000313" key="7">
    <source>
        <dbReference type="Proteomes" id="UP001564408"/>
    </source>
</evidence>
<dbReference type="InterPro" id="IPR011079">
    <property type="entry name" value="Ala_racemase_C"/>
</dbReference>
<comment type="cofactor">
    <cofactor evidence="1 4">
        <name>pyridoxal 5'-phosphate</name>
        <dbReference type="ChEBI" id="CHEBI:597326"/>
    </cofactor>
</comment>
<name>A0ABV4BD40_9GAMM</name>
<dbReference type="PANTHER" id="PTHR30511">
    <property type="entry name" value="ALANINE RACEMASE"/>
    <property type="match status" value="1"/>
</dbReference>
<evidence type="ECO:0000256" key="1">
    <source>
        <dbReference type="ARBA" id="ARBA00001933"/>
    </source>
</evidence>
<feature type="domain" description="Alanine racemase C-terminal" evidence="5">
    <location>
        <begin position="233"/>
        <end position="357"/>
    </location>
</feature>
<dbReference type="PROSITE" id="PS00395">
    <property type="entry name" value="ALANINE_RACEMASE"/>
    <property type="match status" value="1"/>
</dbReference>
<sequence>MSGFTPRALLDPDAFRHNLAQVRRYAPTSRVWAVIKANAYGHGAEWAAAVLNAAEGFAVARTDEGARLRRAGASRPILVLEGPVDTDELEAAVELDLTLALHRWGQVELLPAVVRGRLPKVWIKVDTGMHRLGFPPERVPAVLDHLIGSGVPIAGLLTHLANADVPEDPRSAEQCEQLRRLAGAARWPLSIGNSAGLIAVPAARSDWVRPGIMLYGVSPFATGTGADLGLVPVMTLQGRLIAIQQLRRGAAVGYGGTYICPEDMPVGVVNVGYGDGYPRHAVPGTPVLIAGRRVPLIGRVSMDMIHVDLRPCPQAAVGELATLWGSGLPVEEVAACAGTIPYELLCRVAPRVRLEVRSSGPAPSAP</sequence>
<comment type="caution">
    <text evidence="6">The sequence shown here is derived from an EMBL/GenBank/DDBJ whole genome shotgun (WGS) entry which is preliminary data.</text>
</comment>
<dbReference type="InterPro" id="IPR020622">
    <property type="entry name" value="Ala_racemase_pyridoxalP-BS"/>
</dbReference>
<evidence type="ECO:0000256" key="3">
    <source>
        <dbReference type="ARBA" id="ARBA00023235"/>
    </source>
</evidence>
<dbReference type="PANTHER" id="PTHR30511:SF0">
    <property type="entry name" value="ALANINE RACEMASE, CATABOLIC-RELATED"/>
    <property type="match status" value="1"/>
</dbReference>
<dbReference type="HAMAP" id="MF_01201">
    <property type="entry name" value="Ala_racemase"/>
    <property type="match status" value="1"/>
</dbReference>
<comment type="function">
    <text evidence="4">Catalyzes the interconversion of L-alanine and D-alanine. May also act on other amino acids.</text>
</comment>
<dbReference type="EMBL" id="JBDKXB010000006">
    <property type="protein sequence ID" value="MEY6432090.1"/>
    <property type="molecule type" value="Genomic_DNA"/>
</dbReference>
<organism evidence="6 7">
    <name type="scientific">Thioalkalicoccus limnaeus</name>
    <dbReference type="NCBI Taxonomy" id="120681"/>
    <lineage>
        <taxon>Bacteria</taxon>
        <taxon>Pseudomonadati</taxon>
        <taxon>Pseudomonadota</taxon>
        <taxon>Gammaproteobacteria</taxon>
        <taxon>Chromatiales</taxon>
        <taxon>Chromatiaceae</taxon>
        <taxon>Thioalkalicoccus</taxon>
    </lineage>
</organism>
<keyword evidence="7" id="KW-1185">Reference proteome</keyword>
<dbReference type="Gene3D" id="3.20.20.10">
    <property type="entry name" value="Alanine racemase"/>
    <property type="match status" value="1"/>
</dbReference>
<dbReference type="CDD" id="cd06827">
    <property type="entry name" value="PLPDE_III_AR_proteobact"/>
    <property type="match status" value="1"/>
</dbReference>
<dbReference type="Gene3D" id="2.40.37.10">
    <property type="entry name" value="Lyase, Ornithine Decarboxylase, Chain A, domain 1"/>
    <property type="match status" value="1"/>
</dbReference>
<keyword evidence="3 4" id="KW-0413">Isomerase</keyword>
<dbReference type="PRINTS" id="PR00992">
    <property type="entry name" value="ALARACEMASE"/>
</dbReference>
<gene>
    <name evidence="6" type="primary">alr</name>
    <name evidence="6" type="ORF">ABC977_06655</name>
</gene>
<evidence type="ECO:0000313" key="6">
    <source>
        <dbReference type="EMBL" id="MEY6432090.1"/>
    </source>
</evidence>
<comment type="catalytic activity">
    <reaction evidence="4">
        <text>L-alanine = D-alanine</text>
        <dbReference type="Rhea" id="RHEA:20249"/>
        <dbReference type="ChEBI" id="CHEBI:57416"/>
        <dbReference type="ChEBI" id="CHEBI:57972"/>
        <dbReference type="EC" id="5.1.1.1"/>
    </reaction>
</comment>
<reference evidence="6 7" key="1">
    <citation type="submission" date="2024-05" db="EMBL/GenBank/DDBJ databases">
        <title>Genome Sequence and Characterization of the New Strain Purple Sulfur Bacterium of Genus Thioalkalicoccus.</title>
        <authorList>
            <person name="Bryantseva I.A."/>
            <person name="Kyndt J.A."/>
            <person name="Imhoff J.F."/>
        </authorList>
    </citation>
    <scope>NUCLEOTIDE SEQUENCE [LARGE SCALE GENOMIC DNA]</scope>
    <source>
        <strain evidence="6 7">Um2</strain>
    </source>
</reference>
<dbReference type="SMART" id="SM01005">
    <property type="entry name" value="Ala_racemase_C"/>
    <property type="match status" value="1"/>
</dbReference>
<comment type="pathway">
    <text evidence="4">Amino-acid biosynthesis; D-alanine biosynthesis; D-alanine from L-alanine: step 1/1.</text>
</comment>
<dbReference type="InterPro" id="IPR009006">
    <property type="entry name" value="Ala_racemase/Decarboxylase_C"/>
</dbReference>
<feature type="modified residue" description="N6-(pyridoxal phosphate)lysine" evidence="4">
    <location>
        <position position="36"/>
    </location>
</feature>
<dbReference type="Pfam" id="PF01168">
    <property type="entry name" value="Ala_racemase_N"/>
    <property type="match status" value="1"/>
</dbReference>
<accession>A0ABV4BD40</accession>
<dbReference type="InterPro" id="IPR001608">
    <property type="entry name" value="Ala_racemase_N"/>
</dbReference>
<feature type="binding site" evidence="4">
    <location>
        <position position="302"/>
    </location>
    <ligand>
        <name>substrate</name>
    </ligand>
</feature>
<keyword evidence="2 4" id="KW-0663">Pyridoxal phosphate</keyword>
<feature type="active site" description="Proton acceptor; specific for L-alanine" evidence="4">
    <location>
        <position position="254"/>
    </location>
</feature>
<dbReference type="SUPFAM" id="SSF51419">
    <property type="entry name" value="PLP-binding barrel"/>
    <property type="match status" value="1"/>
</dbReference>
<evidence type="ECO:0000256" key="2">
    <source>
        <dbReference type="ARBA" id="ARBA00022898"/>
    </source>
</evidence>
<dbReference type="SUPFAM" id="SSF50621">
    <property type="entry name" value="Alanine racemase C-terminal domain-like"/>
    <property type="match status" value="1"/>
</dbReference>